<organism evidence="2 3">
    <name type="scientific">Phanerochaete sordida</name>
    <dbReference type="NCBI Taxonomy" id="48140"/>
    <lineage>
        <taxon>Eukaryota</taxon>
        <taxon>Fungi</taxon>
        <taxon>Dikarya</taxon>
        <taxon>Basidiomycota</taxon>
        <taxon>Agaricomycotina</taxon>
        <taxon>Agaricomycetes</taxon>
        <taxon>Polyporales</taxon>
        <taxon>Phanerochaetaceae</taxon>
        <taxon>Phanerochaete</taxon>
    </lineage>
</organism>
<feature type="compositionally biased region" description="Low complexity" evidence="1">
    <location>
        <begin position="310"/>
        <end position="322"/>
    </location>
</feature>
<feature type="compositionally biased region" description="Pro residues" evidence="1">
    <location>
        <begin position="290"/>
        <end position="309"/>
    </location>
</feature>
<dbReference type="EMBL" id="BPQB01000023">
    <property type="protein sequence ID" value="GJE91911.1"/>
    <property type="molecule type" value="Genomic_DNA"/>
</dbReference>
<name>A0A9P3GBN3_9APHY</name>
<feature type="compositionally biased region" description="Acidic residues" evidence="1">
    <location>
        <begin position="220"/>
        <end position="237"/>
    </location>
</feature>
<feature type="compositionally biased region" description="Polar residues" evidence="1">
    <location>
        <begin position="276"/>
        <end position="286"/>
    </location>
</feature>
<gene>
    <name evidence="2" type="ORF">PsYK624_080630</name>
</gene>
<dbReference type="OrthoDB" id="3363891at2759"/>
<protein>
    <submittedName>
        <fullName evidence="2">Uncharacterized protein</fullName>
    </submittedName>
</protein>
<dbReference type="Proteomes" id="UP000703269">
    <property type="component" value="Unassembled WGS sequence"/>
</dbReference>
<feature type="compositionally biased region" description="Pro residues" evidence="1">
    <location>
        <begin position="480"/>
        <end position="489"/>
    </location>
</feature>
<feature type="region of interest" description="Disordered" evidence="1">
    <location>
        <begin position="1"/>
        <end position="38"/>
    </location>
</feature>
<feature type="region of interest" description="Disordered" evidence="1">
    <location>
        <begin position="407"/>
        <end position="541"/>
    </location>
</feature>
<dbReference type="AlphaFoldDB" id="A0A9P3GBN3"/>
<feature type="compositionally biased region" description="Basic and acidic residues" evidence="1">
    <location>
        <begin position="435"/>
        <end position="473"/>
    </location>
</feature>
<accession>A0A9P3GBN3</accession>
<evidence type="ECO:0000256" key="1">
    <source>
        <dbReference type="SAM" id="MobiDB-lite"/>
    </source>
</evidence>
<reference evidence="2 3" key="1">
    <citation type="submission" date="2021-08" db="EMBL/GenBank/DDBJ databases">
        <title>Draft Genome Sequence of Phanerochaete sordida strain YK-624.</title>
        <authorList>
            <person name="Mori T."/>
            <person name="Dohra H."/>
            <person name="Suzuki T."/>
            <person name="Kawagishi H."/>
            <person name="Hirai H."/>
        </authorList>
    </citation>
    <scope>NUCLEOTIDE SEQUENCE [LARGE SCALE GENOMIC DNA]</scope>
    <source>
        <strain evidence="2 3">YK-624</strain>
    </source>
</reference>
<proteinExistence type="predicted"/>
<comment type="caution">
    <text evidence="2">The sequence shown here is derived from an EMBL/GenBank/DDBJ whole genome shotgun (WGS) entry which is preliminary data.</text>
</comment>
<evidence type="ECO:0000313" key="3">
    <source>
        <dbReference type="Proteomes" id="UP000703269"/>
    </source>
</evidence>
<keyword evidence="3" id="KW-1185">Reference proteome</keyword>
<feature type="compositionally biased region" description="Low complexity" evidence="1">
    <location>
        <begin position="156"/>
        <end position="172"/>
    </location>
</feature>
<feature type="compositionally biased region" description="Low complexity" evidence="1">
    <location>
        <begin position="329"/>
        <end position="338"/>
    </location>
</feature>
<feature type="region of interest" description="Disordered" evidence="1">
    <location>
        <begin position="156"/>
        <end position="391"/>
    </location>
</feature>
<sequence length="549" mass="59685">MSSSMRTTRIPVSRARTGSVSSSHQPSLNGMAMNARGDSRNGYYKTNGTAYGSELTADLWPVDEAHQPASYESRSTLKSLRSGMSELVNEKPPFNPNSRRVYEEDLAPRMSTDSEERPFEHWYRGDVSRNGGVGELRVGRRQEMLDIANYGHTLRQASSRTAFSTSSRSRSNSRGRDTVHSRPPTRSRAESVGARESIYLEEENLAQGSFVLDERPPTDIDSDGEAYGEGEYYEEDTTVYGRENGTVSPHSLDRSDTPTLVDLKSSGFKSRIPTPTLRTSGSRSATPTGVSPPPLEVPPTPKASSPPTPSTTSPKPSAATSTAKRRAKSPAATSPAAAKRSKKPPAKAKPTPPKKDDRSRESVAQYPSPEGDDIMHAVPSWTQPVPKSGNWDDVVLPVVARKKGLEDHYVPADGSPKPKPVRNIIEPAPGTFGFDHAKYRDRNGSRPEEISMDEFAQRLDELPNPEPKPKLKVVDTAPRPQSPLAPPPRMTGSSSPVRAESPAPFSQYSAPVPIPEIRVIRASSDNQQKVDTRGDDEGGGGGCCKCVIM</sequence>
<feature type="compositionally biased region" description="Polar residues" evidence="1">
    <location>
        <begin position="16"/>
        <end position="28"/>
    </location>
</feature>
<evidence type="ECO:0000313" key="2">
    <source>
        <dbReference type="EMBL" id="GJE91911.1"/>
    </source>
</evidence>